<dbReference type="Pfam" id="PF00141">
    <property type="entry name" value="peroxidase"/>
    <property type="match status" value="1"/>
</dbReference>
<dbReference type="CDD" id="cd00693">
    <property type="entry name" value="secretory_peroxidase"/>
    <property type="match status" value="1"/>
</dbReference>
<dbReference type="EMBL" id="OZ023714">
    <property type="protein sequence ID" value="CAK9863236.1"/>
    <property type="molecule type" value="Genomic_DNA"/>
</dbReference>
<dbReference type="PROSITE" id="PS50873">
    <property type="entry name" value="PEROXIDASE_4"/>
    <property type="match status" value="1"/>
</dbReference>
<accession>A0ABP1AL38</accession>
<evidence type="ECO:0000259" key="13">
    <source>
        <dbReference type="PROSITE" id="PS50873"/>
    </source>
</evidence>
<dbReference type="Proteomes" id="UP001497522">
    <property type="component" value="Chromosome 13"/>
</dbReference>
<evidence type="ECO:0000256" key="3">
    <source>
        <dbReference type="ARBA" id="ARBA00006873"/>
    </source>
</evidence>
<evidence type="ECO:0000256" key="12">
    <source>
        <dbReference type="SAM" id="Phobius"/>
    </source>
</evidence>
<evidence type="ECO:0000256" key="7">
    <source>
        <dbReference type="ARBA" id="ARBA00022723"/>
    </source>
</evidence>
<dbReference type="InterPro" id="IPR019793">
    <property type="entry name" value="Peroxidases_heam-ligand_BS"/>
</dbReference>
<keyword evidence="11" id="KW-0560">Oxidoreductase</keyword>
<dbReference type="InterPro" id="IPR033905">
    <property type="entry name" value="Secretory_peroxidase"/>
</dbReference>
<comment type="cofactor">
    <cofactor evidence="11">
        <name>Ca(2+)</name>
        <dbReference type="ChEBI" id="CHEBI:29108"/>
    </cofactor>
    <text evidence="11">Binds 2 calcium ions per subunit.</text>
</comment>
<evidence type="ECO:0000256" key="10">
    <source>
        <dbReference type="ARBA" id="ARBA00023157"/>
    </source>
</evidence>
<dbReference type="InterPro" id="IPR002016">
    <property type="entry name" value="Haem_peroxidase"/>
</dbReference>
<keyword evidence="6 11" id="KW-0349">Heme</keyword>
<evidence type="ECO:0000256" key="4">
    <source>
        <dbReference type="ARBA" id="ARBA00022525"/>
    </source>
</evidence>
<dbReference type="Gene3D" id="1.10.420.10">
    <property type="entry name" value="Peroxidase, domain 2"/>
    <property type="match status" value="1"/>
</dbReference>
<keyword evidence="7 11" id="KW-0479">Metal-binding</keyword>
<sequence length="346" mass="37464">MQANSCSFDAISLVIMMTIEVVILLMGLLLLLPGEVDGQLSVNFYQNTACSNLEAVIQTVMVAKFQQASTSPAAILRLFFHDCMVNGCDASVLIASTPGNVAERDAPINLSLAGDGFDAVTQAKTALEKICPGIVSCADILAIATRDLVRMVGGPAYPVLKGRRDSRISRAIDATEQLPTVNLTINQLNALFGSKGFSQHEMVTLSGGHTIGFVHCDQFLNRIYNFSSTSQTDPTMSATFAQQLRLSCSPNVSNSDQNVVVFLDQTTSNRFDNAYYKNTVQGEGVLTTDQELFTDLRTRSQVVEYTKSNSLFVSDYVNVITKLGSLKVLTGTQGEIRRALDCSVVN</sequence>
<keyword evidence="12" id="KW-1133">Transmembrane helix</keyword>
<dbReference type="Gene3D" id="1.10.520.10">
    <property type="match status" value="1"/>
</dbReference>
<organism evidence="14 15">
    <name type="scientific">Sphagnum jensenii</name>
    <dbReference type="NCBI Taxonomy" id="128206"/>
    <lineage>
        <taxon>Eukaryota</taxon>
        <taxon>Viridiplantae</taxon>
        <taxon>Streptophyta</taxon>
        <taxon>Embryophyta</taxon>
        <taxon>Bryophyta</taxon>
        <taxon>Sphagnophytina</taxon>
        <taxon>Sphagnopsida</taxon>
        <taxon>Sphagnales</taxon>
        <taxon>Sphagnaceae</taxon>
        <taxon>Sphagnum</taxon>
    </lineage>
</organism>
<dbReference type="PRINTS" id="PR00461">
    <property type="entry name" value="PLPEROXIDASE"/>
</dbReference>
<dbReference type="SUPFAM" id="SSF48113">
    <property type="entry name" value="Heme-dependent peroxidases"/>
    <property type="match status" value="1"/>
</dbReference>
<dbReference type="PRINTS" id="PR00458">
    <property type="entry name" value="PEROXIDASE"/>
</dbReference>
<protein>
    <recommendedName>
        <fullName evidence="11">Peroxidase</fullName>
        <ecNumber evidence="11">1.11.1.7</ecNumber>
    </recommendedName>
</protein>
<reference evidence="14" key="1">
    <citation type="submission" date="2024-03" db="EMBL/GenBank/DDBJ databases">
        <authorList>
            <consortium name="ELIXIR-Norway"/>
            <consortium name="Elixir Norway"/>
        </authorList>
    </citation>
    <scope>NUCLEOTIDE SEQUENCE</scope>
</reference>
<dbReference type="InterPro" id="IPR010255">
    <property type="entry name" value="Haem_peroxidase_sf"/>
</dbReference>
<keyword evidence="12" id="KW-0472">Membrane</keyword>
<keyword evidence="9 11" id="KW-0408">Iron</keyword>
<keyword evidence="8 11" id="KW-0106">Calcium</keyword>
<evidence type="ECO:0000256" key="6">
    <source>
        <dbReference type="ARBA" id="ARBA00022617"/>
    </source>
</evidence>
<feature type="transmembrane region" description="Helical" evidence="12">
    <location>
        <begin position="12"/>
        <end position="32"/>
    </location>
</feature>
<evidence type="ECO:0000313" key="14">
    <source>
        <dbReference type="EMBL" id="CAK9863236.1"/>
    </source>
</evidence>
<comment type="similarity">
    <text evidence="3">Belongs to the peroxidase family. Ascorbate peroxidase subfamily.</text>
</comment>
<evidence type="ECO:0000256" key="1">
    <source>
        <dbReference type="ARBA" id="ARBA00000189"/>
    </source>
</evidence>
<comment type="catalytic activity">
    <reaction evidence="1 11">
        <text>2 a phenolic donor + H2O2 = 2 a phenolic radical donor + 2 H2O</text>
        <dbReference type="Rhea" id="RHEA:56136"/>
        <dbReference type="ChEBI" id="CHEBI:15377"/>
        <dbReference type="ChEBI" id="CHEBI:16240"/>
        <dbReference type="ChEBI" id="CHEBI:139520"/>
        <dbReference type="ChEBI" id="CHEBI:139521"/>
        <dbReference type="EC" id="1.11.1.7"/>
    </reaction>
</comment>
<keyword evidence="11" id="KW-0376">Hydrogen peroxide</keyword>
<keyword evidence="12" id="KW-0812">Transmembrane</keyword>
<evidence type="ECO:0000256" key="2">
    <source>
        <dbReference type="ARBA" id="ARBA00002322"/>
    </source>
</evidence>
<keyword evidence="4 11" id="KW-0964">Secreted</keyword>
<keyword evidence="10" id="KW-1015">Disulfide bond</keyword>
<evidence type="ECO:0000313" key="15">
    <source>
        <dbReference type="Proteomes" id="UP001497522"/>
    </source>
</evidence>
<comment type="subcellular location">
    <subcellularLocation>
        <location evidence="11">Secreted</location>
    </subcellularLocation>
</comment>
<keyword evidence="5 11" id="KW-0575">Peroxidase</keyword>
<evidence type="ECO:0000256" key="11">
    <source>
        <dbReference type="RuleBase" id="RU362060"/>
    </source>
</evidence>
<dbReference type="PANTHER" id="PTHR31517">
    <property type="match status" value="1"/>
</dbReference>
<dbReference type="PROSITE" id="PS00435">
    <property type="entry name" value="PEROXIDASE_1"/>
    <property type="match status" value="1"/>
</dbReference>
<comment type="function">
    <text evidence="2">Removal of H(2)O(2), oxidation of toxic reductants, biosynthesis and degradation of lignin, suberization, auxin catabolism, response to environmental stresses such as wounding, pathogen attack and oxidative stress. These functions might be dependent on each isozyme/isoform in each plant tissue.</text>
</comment>
<evidence type="ECO:0000256" key="8">
    <source>
        <dbReference type="ARBA" id="ARBA00022837"/>
    </source>
</evidence>
<comment type="similarity">
    <text evidence="11">Belongs to the peroxidase family. Classical plant (class III) peroxidase subfamily.</text>
</comment>
<evidence type="ECO:0000256" key="9">
    <source>
        <dbReference type="ARBA" id="ARBA00023004"/>
    </source>
</evidence>
<dbReference type="EC" id="1.11.1.7" evidence="11"/>
<proteinExistence type="inferred from homology"/>
<dbReference type="InterPro" id="IPR000823">
    <property type="entry name" value="Peroxidase_pln"/>
</dbReference>
<name>A0ABP1AL38_9BRYO</name>
<comment type="cofactor">
    <cofactor evidence="11">
        <name>heme b</name>
        <dbReference type="ChEBI" id="CHEBI:60344"/>
    </cofactor>
    <text evidence="11">Binds 1 heme b (iron(II)-protoporphyrin IX) group per subunit.</text>
</comment>
<gene>
    <name evidence="14" type="ORF">CSSPJE1EN2_LOCUS6231</name>
</gene>
<evidence type="ECO:0000256" key="5">
    <source>
        <dbReference type="ARBA" id="ARBA00022559"/>
    </source>
</evidence>
<dbReference type="PANTHER" id="PTHR31517:SF59">
    <property type="entry name" value="PEROXIDASE"/>
    <property type="match status" value="1"/>
</dbReference>
<keyword evidence="15" id="KW-1185">Reference proteome</keyword>
<feature type="domain" description="Plant heme peroxidase family profile" evidence="13">
    <location>
        <begin position="39"/>
        <end position="346"/>
    </location>
</feature>